<dbReference type="AlphaFoldDB" id="A0AA39QGQ4"/>
<organism evidence="3 4">
    <name type="scientific">Armillaria luteobubalina</name>
    <dbReference type="NCBI Taxonomy" id="153913"/>
    <lineage>
        <taxon>Eukaryota</taxon>
        <taxon>Fungi</taxon>
        <taxon>Dikarya</taxon>
        <taxon>Basidiomycota</taxon>
        <taxon>Agaricomycotina</taxon>
        <taxon>Agaricomycetes</taxon>
        <taxon>Agaricomycetidae</taxon>
        <taxon>Agaricales</taxon>
        <taxon>Marasmiineae</taxon>
        <taxon>Physalacriaceae</taxon>
        <taxon>Armillaria</taxon>
    </lineage>
</organism>
<protein>
    <submittedName>
        <fullName evidence="3">S-adenosyl-L-methionine-dependent methyltransferase</fullName>
    </submittedName>
</protein>
<dbReference type="Gene3D" id="3.40.50.150">
    <property type="entry name" value="Vaccinia Virus protein VP39"/>
    <property type="match status" value="1"/>
</dbReference>
<evidence type="ECO:0000256" key="1">
    <source>
        <dbReference type="SAM" id="MobiDB-lite"/>
    </source>
</evidence>
<evidence type="ECO:0000313" key="4">
    <source>
        <dbReference type="Proteomes" id="UP001175228"/>
    </source>
</evidence>
<keyword evidence="3" id="KW-0808">Transferase</keyword>
<dbReference type="CDD" id="cd02440">
    <property type="entry name" value="AdoMet_MTases"/>
    <property type="match status" value="1"/>
</dbReference>
<dbReference type="GO" id="GO:0008168">
    <property type="term" value="F:methyltransferase activity"/>
    <property type="evidence" value="ECO:0007669"/>
    <property type="project" value="UniProtKB-KW"/>
</dbReference>
<dbReference type="EMBL" id="JAUEPU010000005">
    <property type="protein sequence ID" value="KAK0502608.1"/>
    <property type="molecule type" value="Genomic_DNA"/>
</dbReference>
<accession>A0AA39QGQ4</accession>
<feature type="region of interest" description="Disordered" evidence="1">
    <location>
        <begin position="1"/>
        <end position="22"/>
    </location>
</feature>
<keyword evidence="3" id="KW-0489">Methyltransferase</keyword>
<dbReference type="PANTHER" id="PTHR43591:SF24">
    <property type="entry name" value="2-METHOXY-6-POLYPRENYL-1,4-BENZOQUINOL METHYLASE, MITOCHONDRIAL"/>
    <property type="match status" value="1"/>
</dbReference>
<dbReference type="GO" id="GO:0032259">
    <property type="term" value="P:methylation"/>
    <property type="evidence" value="ECO:0007669"/>
    <property type="project" value="UniProtKB-KW"/>
</dbReference>
<dbReference type="InterPro" id="IPR029063">
    <property type="entry name" value="SAM-dependent_MTases_sf"/>
</dbReference>
<reference evidence="3" key="1">
    <citation type="submission" date="2023-06" db="EMBL/GenBank/DDBJ databases">
        <authorList>
            <consortium name="Lawrence Berkeley National Laboratory"/>
            <person name="Ahrendt S."/>
            <person name="Sahu N."/>
            <person name="Indic B."/>
            <person name="Wong-Bajracharya J."/>
            <person name="Merenyi Z."/>
            <person name="Ke H.-M."/>
            <person name="Monk M."/>
            <person name="Kocsube S."/>
            <person name="Drula E."/>
            <person name="Lipzen A."/>
            <person name="Balint B."/>
            <person name="Henrissat B."/>
            <person name="Andreopoulos B."/>
            <person name="Martin F.M."/>
            <person name="Harder C.B."/>
            <person name="Rigling D."/>
            <person name="Ford K.L."/>
            <person name="Foster G.D."/>
            <person name="Pangilinan J."/>
            <person name="Papanicolaou A."/>
            <person name="Barry K."/>
            <person name="LaButti K."/>
            <person name="Viragh M."/>
            <person name="Koriabine M."/>
            <person name="Yan M."/>
            <person name="Riley R."/>
            <person name="Champramary S."/>
            <person name="Plett K.L."/>
            <person name="Tsai I.J."/>
            <person name="Slot J."/>
            <person name="Sipos G."/>
            <person name="Plett J."/>
            <person name="Nagy L.G."/>
            <person name="Grigoriev I.V."/>
        </authorList>
    </citation>
    <scope>NUCLEOTIDE SEQUENCE</scope>
    <source>
        <strain evidence="3">HWK02</strain>
    </source>
</reference>
<keyword evidence="4" id="KW-1185">Reference proteome</keyword>
<gene>
    <name evidence="3" type="ORF">EDD18DRAFT_1458733</name>
</gene>
<dbReference type="InterPro" id="IPR025714">
    <property type="entry name" value="Methyltranfer_dom"/>
</dbReference>
<dbReference type="Pfam" id="PF13847">
    <property type="entry name" value="Methyltransf_31"/>
    <property type="match status" value="1"/>
</dbReference>
<dbReference type="PANTHER" id="PTHR43591">
    <property type="entry name" value="METHYLTRANSFERASE"/>
    <property type="match status" value="1"/>
</dbReference>
<evidence type="ECO:0000259" key="2">
    <source>
        <dbReference type="Pfam" id="PF13847"/>
    </source>
</evidence>
<comment type="caution">
    <text evidence="3">The sequence shown here is derived from an EMBL/GenBank/DDBJ whole genome shotgun (WGS) entry which is preliminary data.</text>
</comment>
<feature type="domain" description="Methyltransferase" evidence="2">
    <location>
        <begin position="41"/>
        <end position="169"/>
    </location>
</feature>
<evidence type="ECO:0000313" key="3">
    <source>
        <dbReference type="EMBL" id="KAK0502608.1"/>
    </source>
</evidence>
<dbReference type="SUPFAM" id="SSF53335">
    <property type="entry name" value="S-adenosyl-L-methionine-dependent methyltransferases"/>
    <property type="match status" value="1"/>
</dbReference>
<proteinExistence type="predicted"/>
<name>A0AA39QGQ4_9AGAR</name>
<sequence>MSNEPKPAAYKTHGYHESVLRSHKSRTAEASAAYLLPSIRPDMSILDVGCGPGTITAGFAVLVPQGRVIGIDMGAEVLEHARASAEQQALENITFQVGSVLELPFPANTFDIVHAHQVIQHTTDQVKALQEMRRVTKNGGIVAVREADRAAMTWFPNLEGLEEWRRIYTAIARSSGGEPDAGRRLHFWAKKAGFKRDQISLSTATNLYATAEEVGWWGNMWADRMTQSLFSKTAMEGGYASSEELTHIADAWRQWVGDEDAWFALLQGQMLCKVEKDEEHMVMIDAFVIEAVEEVVDIPADVALADEPEEYMTMVDNFVIEAVAEEVAEDPADVALADEPEGYVAMIDDFVMEAVDEDSEMADIPADVALAYELEGYTVLPACQSLQMIHPEMR</sequence>
<dbReference type="Proteomes" id="UP001175228">
    <property type="component" value="Unassembled WGS sequence"/>
</dbReference>